<evidence type="ECO:0000256" key="4">
    <source>
        <dbReference type="SAM" id="MobiDB-lite"/>
    </source>
</evidence>
<keyword evidence="3" id="KW-0276">Fatty acid metabolism</keyword>
<dbReference type="Gene3D" id="2.40.50.100">
    <property type="match status" value="1"/>
</dbReference>
<dbReference type="SUPFAM" id="SSF51230">
    <property type="entry name" value="Single hybrid motif"/>
    <property type="match status" value="1"/>
</dbReference>
<dbReference type="EMBL" id="JAGGLM010000023">
    <property type="protein sequence ID" value="MBP2033836.1"/>
    <property type="molecule type" value="Genomic_DNA"/>
</dbReference>
<name>A0ABS4KWE9_9CLOT</name>
<feature type="domain" description="Lipoyl-binding" evidence="5">
    <location>
        <begin position="90"/>
        <end position="166"/>
    </location>
</feature>
<reference evidence="6 7" key="1">
    <citation type="submission" date="2021-03" db="EMBL/GenBank/DDBJ databases">
        <title>Genomic Encyclopedia of Type Strains, Phase IV (KMG-IV): sequencing the most valuable type-strain genomes for metagenomic binning, comparative biology and taxonomic classification.</title>
        <authorList>
            <person name="Goeker M."/>
        </authorList>
    </citation>
    <scope>NUCLEOTIDE SEQUENCE [LARGE SCALE GENOMIC DNA]</scope>
    <source>
        <strain evidence="6 7">DSM 28783</strain>
    </source>
</reference>
<sequence length="169" mass="19030">MDFKAIEEMIQCMDNSSLGYLEVNWKGISIIMKKKGESGVIKTSNSSDPQEDIKQNNTLNEVNVDDKEDKSVVDIDKVETKKEVEEDKNIKEIVSPIVGTFYSKSSPDKPDYVKVGDSVKKGDTLCIIEAMKIMNEIQSDVDGEVVEILPHNEDMVEYGQCLFKVKTNE</sequence>
<dbReference type="CDD" id="cd06850">
    <property type="entry name" value="biotinyl_domain"/>
    <property type="match status" value="1"/>
</dbReference>
<dbReference type="PRINTS" id="PR01071">
    <property type="entry name" value="ACOABIOTINCC"/>
</dbReference>
<evidence type="ECO:0000256" key="3">
    <source>
        <dbReference type="RuleBase" id="RU364072"/>
    </source>
</evidence>
<keyword evidence="3" id="KW-0275">Fatty acid biosynthesis</keyword>
<evidence type="ECO:0000256" key="1">
    <source>
        <dbReference type="ARBA" id="ARBA00017562"/>
    </source>
</evidence>
<evidence type="ECO:0000313" key="6">
    <source>
        <dbReference type="EMBL" id="MBP2033836.1"/>
    </source>
</evidence>
<comment type="caution">
    <text evidence="6">The sequence shown here is derived from an EMBL/GenBank/DDBJ whole genome shotgun (WGS) entry which is preliminary data.</text>
</comment>
<dbReference type="InterPro" id="IPR001249">
    <property type="entry name" value="AcCoA_biotinCC"/>
</dbReference>
<dbReference type="PANTHER" id="PTHR45266">
    <property type="entry name" value="OXALOACETATE DECARBOXYLASE ALPHA CHAIN"/>
    <property type="match status" value="1"/>
</dbReference>
<organism evidence="6 7">
    <name type="scientific">Clostridium algifaecis</name>
    <dbReference type="NCBI Taxonomy" id="1472040"/>
    <lineage>
        <taxon>Bacteria</taxon>
        <taxon>Bacillati</taxon>
        <taxon>Bacillota</taxon>
        <taxon>Clostridia</taxon>
        <taxon>Eubacteriales</taxon>
        <taxon>Clostridiaceae</taxon>
        <taxon>Clostridium</taxon>
    </lineage>
</organism>
<evidence type="ECO:0000259" key="5">
    <source>
        <dbReference type="PROSITE" id="PS50968"/>
    </source>
</evidence>
<protein>
    <recommendedName>
        <fullName evidence="1 3">Biotin carboxyl carrier protein of acetyl-CoA carboxylase</fullName>
    </recommendedName>
</protein>
<comment type="function">
    <text evidence="3">This protein is a component of the acetyl coenzyme A carboxylase complex; first, biotin carboxylase catalyzes the carboxylation of the carrier protein and then the transcarboxylase transfers the carboxyl group to form malonyl-CoA.</text>
</comment>
<dbReference type="RefSeq" id="WP_209703090.1">
    <property type="nucleotide sequence ID" value="NZ_JAGGLM010000023.1"/>
</dbReference>
<dbReference type="Pfam" id="PF00364">
    <property type="entry name" value="Biotin_lipoyl"/>
    <property type="match status" value="1"/>
</dbReference>
<comment type="pathway">
    <text evidence="3">Lipid metabolism; fatty acid biosynthesis.</text>
</comment>
<feature type="region of interest" description="Disordered" evidence="4">
    <location>
        <begin position="39"/>
        <end position="58"/>
    </location>
</feature>
<keyword evidence="3" id="KW-0443">Lipid metabolism</keyword>
<evidence type="ECO:0000313" key="7">
    <source>
        <dbReference type="Proteomes" id="UP001519307"/>
    </source>
</evidence>
<dbReference type="InterPro" id="IPR011053">
    <property type="entry name" value="Single_hybrid_motif"/>
</dbReference>
<keyword evidence="2 3" id="KW-0092">Biotin</keyword>
<dbReference type="PANTHER" id="PTHR45266:SF3">
    <property type="entry name" value="OXALOACETATE DECARBOXYLASE ALPHA CHAIN"/>
    <property type="match status" value="1"/>
</dbReference>
<dbReference type="NCBIfam" id="TIGR00531">
    <property type="entry name" value="BCCP"/>
    <property type="match status" value="1"/>
</dbReference>
<keyword evidence="7" id="KW-1185">Reference proteome</keyword>
<dbReference type="Proteomes" id="UP001519307">
    <property type="component" value="Unassembled WGS sequence"/>
</dbReference>
<gene>
    <name evidence="6" type="ORF">J2Z42_002543</name>
</gene>
<accession>A0ABS4KWE9</accession>
<proteinExistence type="predicted"/>
<dbReference type="InterPro" id="IPR050709">
    <property type="entry name" value="Biotin_Carboxyl_Carrier/Decarb"/>
</dbReference>
<keyword evidence="3" id="KW-0444">Lipid biosynthesis</keyword>
<evidence type="ECO:0000256" key="2">
    <source>
        <dbReference type="ARBA" id="ARBA00023267"/>
    </source>
</evidence>
<dbReference type="InterPro" id="IPR000089">
    <property type="entry name" value="Biotin_lipoyl"/>
</dbReference>
<dbReference type="PROSITE" id="PS50968">
    <property type="entry name" value="BIOTINYL_LIPOYL"/>
    <property type="match status" value="1"/>
</dbReference>